<protein>
    <recommendedName>
        <fullName evidence="4">DUF2178 domain-containing protein</fullName>
    </recommendedName>
</protein>
<feature type="transmembrane region" description="Helical" evidence="1">
    <location>
        <begin position="7"/>
        <end position="26"/>
    </location>
</feature>
<dbReference type="EMBL" id="FQUR01000027">
    <property type="protein sequence ID" value="SHF35271.1"/>
    <property type="molecule type" value="Genomic_DNA"/>
</dbReference>
<reference evidence="3" key="1">
    <citation type="submission" date="2016-11" db="EMBL/GenBank/DDBJ databases">
        <authorList>
            <person name="Varghese N."/>
            <person name="Submissions S."/>
        </authorList>
    </citation>
    <scope>NUCLEOTIDE SEQUENCE [LARGE SCALE GENOMIC DNA]</scope>
    <source>
        <strain evidence="3">DSM 18761</strain>
    </source>
</reference>
<proteinExistence type="predicted"/>
<gene>
    <name evidence="2" type="ORF">SAMN02745195_02434</name>
</gene>
<organism evidence="2 3">
    <name type="scientific">Thermoanaerobacter uzonensis DSM 18761</name>
    <dbReference type="NCBI Taxonomy" id="1123369"/>
    <lineage>
        <taxon>Bacteria</taxon>
        <taxon>Bacillati</taxon>
        <taxon>Bacillota</taxon>
        <taxon>Clostridia</taxon>
        <taxon>Thermoanaerobacterales</taxon>
        <taxon>Thermoanaerobacteraceae</taxon>
        <taxon>Thermoanaerobacter</taxon>
    </lineage>
</organism>
<evidence type="ECO:0000256" key="1">
    <source>
        <dbReference type="SAM" id="Phobius"/>
    </source>
</evidence>
<feature type="transmembrane region" description="Helical" evidence="1">
    <location>
        <begin position="32"/>
        <end position="52"/>
    </location>
</feature>
<sequence length="137" mass="15596">MKIKSEKIINIILGISLLIVSFYAYMTKGHEIKFLIAAAFAFGLVVISIFLARKNEVFKDVLLKNADERDLYIAMKSAQGTLKFINNICWVFGVLFLVLYGITSNFLFMVMGLTLFALIVVMFITLLISQNYYEKNS</sequence>
<evidence type="ECO:0000313" key="3">
    <source>
        <dbReference type="Proteomes" id="UP000184127"/>
    </source>
</evidence>
<dbReference type="InterPro" id="IPR019235">
    <property type="entry name" value="DUF2178_TM"/>
</dbReference>
<feature type="transmembrane region" description="Helical" evidence="1">
    <location>
        <begin position="84"/>
        <end position="102"/>
    </location>
</feature>
<dbReference type="RefSeq" id="WP_072969587.1">
    <property type="nucleotide sequence ID" value="NZ_FQUR01000027.1"/>
</dbReference>
<keyword evidence="1" id="KW-0812">Transmembrane</keyword>
<evidence type="ECO:0008006" key="4">
    <source>
        <dbReference type="Google" id="ProtNLM"/>
    </source>
</evidence>
<dbReference type="Proteomes" id="UP000184127">
    <property type="component" value="Unassembled WGS sequence"/>
</dbReference>
<name>A0A1M5AYA8_9THEO</name>
<evidence type="ECO:0000313" key="2">
    <source>
        <dbReference type="EMBL" id="SHF35271.1"/>
    </source>
</evidence>
<keyword evidence="1" id="KW-0472">Membrane</keyword>
<keyword evidence="3" id="KW-1185">Reference proteome</keyword>
<dbReference type="AlphaFoldDB" id="A0A1M5AYA8"/>
<dbReference type="Pfam" id="PF09946">
    <property type="entry name" value="DUF2178"/>
    <property type="match status" value="1"/>
</dbReference>
<keyword evidence="1" id="KW-1133">Transmembrane helix</keyword>
<feature type="transmembrane region" description="Helical" evidence="1">
    <location>
        <begin position="108"/>
        <end position="128"/>
    </location>
</feature>
<accession>A0A1M5AYA8</accession>